<keyword evidence="5" id="KW-1185">Reference proteome</keyword>
<dbReference type="CDD" id="cd19180">
    <property type="entry name" value="SET_SpSET10-like"/>
    <property type="match status" value="1"/>
</dbReference>
<dbReference type="Gene3D" id="3.90.1410.10">
    <property type="entry name" value="set domain protein methyltransferase, domain 1"/>
    <property type="match status" value="1"/>
</dbReference>
<keyword evidence="3" id="KW-0949">S-adenosyl-L-methionine</keyword>
<evidence type="ECO:0000313" key="5">
    <source>
        <dbReference type="Proteomes" id="UP001370758"/>
    </source>
</evidence>
<keyword evidence="2" id="KW-0808">Transferase</keyword>
<gene>
    <name evidence="4" type="ORF">TWF481_007235</name>
</gene>
<name>A0AAV9WBQ7_9PEZI</name>
<dbReference type="InterPro" id="IPR044432">
    <property type="entry name" value="Set10/Efm1_SET"/>
</dbReference>
<evidence type="ECO:0000313" key="4">
    <source>
        <dbReference type="EMBL" id="KAK6505329.1"/>
    </source>
</evidence>
<evidence type="ECO:0000256" key="2">
    <source>
        <dbReference type="ARBA" id="ARBA00022679"/>
    </source>
</evidence>
<dbReference type="InterPro" id="IPR046341">
    <property type="entry name" value="SET_dom_sf"/>
</dbReference>
<dbReference type="SUPFAM" id="SSF81822">
    <property type="entry name" value="RuBisCo LSMT C-terminal, substrate-binding domain"/>
    <property type="match status" value="1"/>
</dbReference>
<dbReference type="GO" id="GO:0032259">
    <property type="term" value="P:methylation"/>
    <property type="evidence" value="ECO:0007669"/>
    <property type="project" value="UniProtKB-KW"/>
</dbReference>
<evidence type="ECO:0000256" key="1">
    <source>
        <dbReference type="ARBA" id="ARBA00022603"/>
    </source>
</evidence>
<organism evidence="4 5">
    <name type="scientific">Arthrobotrys musiformis</name>
    <dbReference type="NCBI Taxonomy" id="47236"/>
    <lineage>
        <taxon>Eukaryota</taxon>
        <taxon>Fungi</taxon>
        <taxon>Dikarya</taxon>
        <taxon>Ascomycota</taxon>
        <taxon>Pezizomycotina</taxon>
        <taxon>Orbiliomycetes</taxon>
        <taxon>Orbiliales</taxon>
        <taxon>Orbiliaceae</taxon>
        <taxon>Arthrobotrys</taxon>
    </lineage>
</organism>
<dbReference type="PANTHER" id="PTHR13271:SF147">
    <property type="entry name" value="PROTEIN-LYSINE N-METHYLTRANSFERASE EFM1-RELATED"/>
    <property type="match status" value="1"/>
</dbReference>
<dbReference type="GO" id="GO:0005634">
    <property type="term" value="C:nucleus"/>
    <property type="evidence" value="ECO:0007669"/>
    <property type="project" value="TreeGrafter"/>
</dbReference>
<dbReference type="EMBL" id="JAVHJL010000004">
    <property type="protein sequence ID" value="KAK6505329.1"/>
    <property type="molecule type" value="Genomic_DNA"/>
</dbReference>
<dbReference type="Gene3D" id="3.90.1420.10">
    <property type="entry name" value="Rubisco LSMT, substrate-binding domain"/>
    <property type="match status" value="1"/>
</dbReference>
<accession>A0AAV9WBQ7</accession>
<dbReference type="GO" id="GO:0016279">
    <property type="term" value="F:protein-lysine N-methyltransferase activity"/>
    <property type="evidence" value="ECO:0007669"/>
    <property type="project" value="InterPro"/>
</dbReference>
<evidence type="ECO:0000256" key="3">
    <source>
        <dbReference type="ARBA" id="ARBA00022691"/>
    </source>
</evidence>
<dbReference type="AlphaFoldDB" id="A0AAV9WBQ7"/>
<evidence type="ECO:0008006" key="6">
    <source>
        <dbReference type="Google" id="ProtNLM"/>
    </source>
</evidence>
<protein>
    <recommendedName>
        <fullName evidence="6">SET domain-containing protein</fullName>
    </recommendedName>
</protein>
<proteinExistence type="predicted"/>
<dbReference type="PANTHER" id="PTHR13271">
    <property type="entry name" value="UNCHARACTERIZED PUTATIVE METHYLTRANSFERASE"/>
    <property type="match status" value="1"/>
</dbReference>
<comment type="caution">
    <text evidence="4">The sequence shown here is derived from an EMBL/GenBank/DDBJ whole genome shotgun (WGS) entry which is preliminary data.</text>
</comment>
<reference evidence="4 5" key="1">
    <citation type="submission" date="2023-08" db="EMBL/GenBank/DDBJ databases">
        <authorList>
            <person name="Palmer J.M."/>
        </authorList>
    </citation>
    <scope>NUCLEOTIDE SEQUENCE [LARGE SCALE GENOMIC DNA]</scope>
    <source>
        <strain evidence="4 5">TWF481</strain>
    </source>
</reference>
<dbReference type="SUPFAM" id="SSF82199">
    <property type="entry name" value="SET domain"/>
    <property type="match status" value="1"/>
</dbReference>
<dbReference type="InterPro" id="IPR050600">
    <property type="entry name" value="SETD3_SETD6_MTase"/>
</dbReference>
<keyword evidence="1" id="KW-0489">Methyltransferase</keyword>
<dbReference type="InterPro" id="IPR036464">
    <property type="entry name" value="Rubisco_LSMT_subst-bd_sf"/>
</dbReference>
<dbReference type="Proteomes" id="UP001370758">
    <property type="component" value="Unassembled WGS sequence"/>
</dbReference>
<sequence>MSEPAPKRARYGSEANYRYSEHQHLHELAEWVVQSGGHISDTLEFYKDEENGFSAKIRSDKNEVAENAGEALTLVTCPTSLIFSLANPTPSFPASFFEAPSLSTHAKACFHLCQHLLLKEQSQFWPYIRLLPETFDTPLYFDDDEMERLAGTNLGAGDVVSRKQLWTEEWESGCQLLNDGDVENSQEYTWDLYLRAATIYTSRSFPSKLVGVAGSAPADKNASNPDDTSFPVLIPLVDILNHKPNTKIIWEPTPTLFSLKIPETLPAGSQVFNNYGPKGNEELLMGYGFVIPDNPTDSLAMKFTISPRGQAAEIWEQRKLKQTWKEVFHLKKSTDIDQDPKGPHSLENDWPDALVDLFRILVANESEIDDLENGDPNATPISIRNELAVALGLKAAINQKLAAIRKYDLSLASPAASYREKLADTYRKGQEEIIVSKIKKLESFLECYARDRILGLSQYLNDNSDLTQKLDQNPIPVEEIEGEDGPFYEEIISKEELVFIIAILREFLTPEGVNGPSGPATFWRTFAQALHDTPGMSFDDFAKLNDVMEDESEGIYAAIADYCSYVETEHTPGFIGQEVNSLHVSWAWGIVRAKIIALGEDTFLTL</sequence>